<dbReference type="SUPFAM" id="SSF51717">
    <property type="entry name" value="Dihydropteroate synthetase-like"/>
    <property type="match status" value="1"/>
</dbReference>
<dbReference type="EC" id="2.1.1.13" evidence="6 20"/>
<comment type="domain">
    <text evidence="21">Modular enzyme with four functionally distinct domains. The isolated Hcy-binding domain catalyzes methyl transfer from free methylcobalamin to homocysteine. The Hcy-binding domain in association with the pterin-binding domain catalyzes the methylation of cob(I)alamin by methyltetrahydrofolate and the methylation of homocysteine. The B12-binding domain binds the cofactor. The AdoMet activation domain binds S-adenosyl-L-methionine. Under aerobic conditions cob(I)alamin can be converted to inactive cob(II)alamin. Reductive methylation by S-adenosyl-L-methionine and flavodoxin regenerates methylcobalamin.</text>
</comment>
<evidence type="ECO:0000256" key="6">
    <source>
        <dbReference type="ARBA" id="ARBA00012032"/>
    </source>
</evidence>
<dbReference type="Gene3D" id="3.20.20.330">
    <property type="entry name" value="Homocysteine-binding-like domain"/>
    <property type="match status" value="1"/>
</dbReference>
<evidence type="ECO:0000256" key="22">
    <source>
        <dbReference type="PROSITE-ProRule" id="PRU00333"/>
    </source>
</evidence>
<feature type="domain" description="B12-binding N-terminal" evidence="28">
    <location>
        <begin position="657"/>
        <end position="751"/>
    </location>
</feature>
<feature type="domain" description="Pterin-binding" evidence="25">
    <location>
        <begin position="360"/>
        <end position="621"/>
    </location>
</feature>
<dbReference type="PANTHER" id="PTHR45833:SF1">
    <property type="entry name" value="METHIONINE SYNTHASE"/>
    <property type="match status" value="1"/>
</dbReference>
<evidence type="ECO:0000256" key="12">
    <source>
        <dbReference type="ARBA" id="ARBA00022691"/>
    </source>
</evidence>
<dbReference type="Pfam" id="PF02965">
    <property type="entry name" value="Met_synt_B12"/>
    <property type="match status" value="1"/>
</dbReference>
<dbReference type="EMBL" id="CP151919">
    <property type="protein sequence ID" value="XAD53352.1"/>
    <property type="molecule type" value="Genomic_DNA"/>
</dbReference>
<evidence type="ECO:0000256" key="1">
    <source>
        <dbReference type="ARBA" id="ARBA00001700"/>
    </source>
</evidence>
<dbReference type="SUPFAM" id="SSF47644">
    <property type="entry name" value="Methionine synthase domain"/>
    <property type="match status" value="1"/>
</dbReference>
<keyword evidence="15 21" id="KW-0862">Zinc</keyword>
<dbReference type="PROSITE" id="PS51337">
    <property type="entry name" value="B12_BINDING_NTER"/>
    <property type="match status" value="1"/>
</dbReference>
<evidence type="ECO:0000256" key="16">
    <source>
        <dbReference type="ARBA" id="ARBA00023167"/>
    </source>
</evidence>
<evidence type="ECO:0000259" key="27">
    <source>
        <dbReference type="PROSITE" id="PS51332"/>
    </source>
</evidence>
<dbReference type="Pfam" id="PF00809">
    <property type="entry name" value="Pterin_bind"/>
    <property type="match status" value="1"/>
</dbReference>
<dbReference type="Pfam" id="PF02310">
    <property type="entry name" value="B12-binding"/>
    <property type="match status" value="1"/>
</dbReference>
<dbReference type="InterPro" id="IPR006158">
    <property type="entry name" value="Cobalamin-bd"/>
</dbReference>
<keyword evidence="13 21" id="KW-0479">Metal-binding</keyword>
<feature type="binding site" evidence="22">
    <location>
        <position position="315"/>
    </location>
    <ligand>
        <name>Zn(2+)</name>
        <dbReference type="ChEBI" id="CHEBI:29105"/>
    </ligand>
</feature>
<dbReference type="PROSITE" id="PS50970">
    <property type="entry name" value="HCY"/>
    <property type="match status" value="1"/>
</dbReference>
<keyword evidence="8 21" id="KW-0489">Methyltransferase</keyword>
<evidence type="ECO:0000259" key="26">
    <source>
        <dbReference type="PROSITE" id="PS50974"/>
    </source>
</evidence>
<evidence type="ECO:0000259" key="28">
    <source>
        <dbReference type="PROSITE" id="PS51337"/>
    </source>
</evidence>
<evidence type="ECO:0000256" key="18">
    <source>
        <dbReference type="ARBA" id="ARBA00025552"/>
    </source>
</evidence>
<dbReference type="InterPro" id="IPR011822">
    <property type="entry name" value="MetH"/>
</dbReference>
<dbReference type="SUPFAM" id="SSF82282">
    <property type="entry name" value="Homocysteine S-methyltransferase"/>
    <property type="match status" value="1"/>
</dbReference>
<evidence type="ECO:0000256" key="9">
    <source>
        <dbReference type="ARBA" id="ARBA00022605"/>
    </source>
</evidence>
<keyword evidence="11 21" id="KW-0808">Transferase</keyword>
<feature type="domain" description="AdoMet activation" evidence="26">
    <location>
        <begin position="905"/>
        <end position="1244"/>
    </location>
</feature>
<evidence type="ECO:0000256" key="21">
    <source>
        <dbReference type="PIRNR" id="PIRNR000381"/>
    </source>
</evidence>
<evidence type="ECO:0000256" key="17">
    <source>
        <dbReference type="ARBA" id="ARBA00023285"/>
    </source>
</evidence>
<evidence type="ECO:0000256" key="2">
    <source>
        <dbReference type="ARBA" id="ARBA00001947"/>
    </source>
</evidence>
<evidence type="ECO:0000256" key="8">
    <source>
        <dbReference type="ARBA" id="ARBA00022603"/>
    </source>
</evidence>
<dbReference type="Pfam" id="PF02607">
    <property type="entry name" value="B12-binding_2"/>
    <property type="match status" value="1"/>
</dbReference>
<dbReference type="RefSeq" id="WP_342594455.1">
    <property type="nucleotide sequence ID" value="NZ_CP151919.1"/>
</dbReference>
<dbReference type="InterPro" id="IPR000489">
    <property type="entry name" value="Pterin-binding_dom"/>
</dbReference>
<comment type="pathway">
    <text evidence="4 21">Amino-acid biosynthesis; L-methionine biosynthesis via de novo pathway; L-methionine from L-homocysteine (MetH route): step 1/1.</text>
</comment>
<dbReference type="SMART" id="SM01018">
    <property type="entry name" value="B12-binding_2"/>
    <property type="match status" value="1"/>
</dbReference>
<dbReference type="InterPro" id="IPR004223">
    <property type="entry name" value="VitB12-dep_Met_synth_activ_dom"/>
</dbReference>
<dbReference type="PROSITE" id="PS50972">
    <property type="entry name" value="PTERIN_BINDING"/>
    <property type="match status" value="1"/>
</dbReference>
<feature type="domain" description="Hcy-binding" evidence="24">
    <location>
        <begin position="10"/>
        <end position="329"/>
    </location>
</feature>
<dbReference type="GO" id="GO:0032259">
    <property type="term" value="P:methylation"/>
    <property type="evidence" value="ECO:0007669"/>
    <property type="project" value="UniProtKB-KW"/>
</dbReference>
<comment type="catalytic activity">
    <reaction evidence="1 21">
        <text>(6S)-5-methyl-5,6,7,8-tetrahydrofolate + L-homocysteine = (6S)-5,6,7,8-tetrahydrofolate + L-methionine</text>
        <dbReference type="Rhea" id="RHEA:11172"/>
        <dbReference type="ChEBI" id="CHEBI:18608"/>
        <dbReference type="ChEBI" id="CHEBI:57453"/>
        <dbReference type="ChEBI" id="CHEBI:57844"/>
        <dbReference type="ChEBI" id="CHEBI:58199"/>
        <dbReference type="EC" id="2.1.1.13"/>
    </reaction>
</comment>
<feature type="region of interest" description="Disordered" evidence="23">
    <location>
        <begin position="1241"/>
        <end position="1261"/>
    </location>
</feature>
<keyword evidence="30" id="KW-1185">Reference proteome</keyword>
<dbReference type="NCBIfam" id="NF007024">
    <property type="entry name" value="PRK09490.1"/>
    <property type="match status" value="1"/>
</dbReference>
<dbReference type="Gene3D" id="3.10.196.10">
    <property type="entry name" value="Vitamin B12-dependent methionine synthase, activation domain"/>
    <property type="match status" value="1"/>
</dbReference>
<evidence type="ECO:0000256" key="11">
    <source>
        <dbReference type="ARBA" id="ARBA00022679"/>
    </source>
</evidence>
<evidence type="ECO:0000313" key="29">
    <source>
        <dbReference type="EMBL" id="XAD53352.1"/>
    </source>
</evidence>
<evidence type="ECO:0000256" key="3">
    <source>
        <dbReference type="ARBA" id="ARBA00001956"/>
    </source>
</evidence>
<evidence type="ECO:0000256" key="13">
    <source>
        <dbReference type="ARBA" id="ARBA00022723"/>
    </source>
</evidence>
<sequence>MTAITASASFATLKKTLDERIVILDGGMGTMLQEYRLDEADFRGERFADWPSELKGNNDLLTLTRADIVESIHRAYLEAGADIVETNTFNSTRLSQSDYGMESLTVELNREAARLAREVCDAVAAETGVPRYVAGVLGPTSRTASLSPDVNDPARRNVTFDQLRDNYIEAATALIDGGADIILIETIFDTLNAKAAIYALEALFESRGERLPVMISGTITDASGRTLSGQTTEAFWNAVRHARPLSVGLNCALGAQELRPYLEELSLKADTFVSAHPNAGLPNEFGEYDQSAEEMAAIVREFAESGMLNVIGGCCGTTPEHIAAVKRVVDGVAPRAVPERPAACRLSGLEPFNIEADSLFVNVGERTNVTGSARFKRLIQEEDYTTALEVALEQVENGAQVIDINMDEGMLESEEAMVRFLNLIAGEPDIARVPIMVDSSKWEIIEAGLKCIQGKAIVNSISLKEGEASFRHQANECRRHGAAIVVMAFDEQGQADTFARKTEICQRAYRLLVDEIGFPAEEIIFDPNIFAIATGIEEHNNYAVDFIEATQWIHQNLPHAMISGGVSNVSFSFRGNNPVREAIHSVFLYHAIKAGMSMGIVNAGQLAVYDDLPSELREAVEDVVLNRRDDGTERLLEIAERYRQDGGGDGSGAAKKEDLEWRGWEVNKRIEHALVKGITAYIEADTEEARAAAARPIEVIEGPLMDGMNVVGDLFGAGKMFLPQVVKSARVMKQAVAYLIPYIEAEKSGDVQSKGKIVMATVKGDVHDIGKNIVGVVLQCNNYEVIDLGVMVPTEKILKTARDENADIIGLSGLITPSLDEMVHVAKEMQRQGFQLPLLIGGATTSKAHTAVKIAPQYAEPVIYVSDASRAVGVASRLLSPTQKPTYFAEIQQEYDQVRERNAKRRPKASDLPYSSARERRFKVDWNHFEPVKPIQPGITVFDDYDLDELVEFIDWTPFFMTWQLSGKYPRILEDEVVGEAARNLFRDAQAMLRKLIDEKHLCARGVIGLWPANSVDDDVIEVYADDSRETVIERLHHIRQQSTKGRDGICHSLADFIAPRYRENGASSGKLDWIGGFAVTTGHGADELAKRYEAAGDDYNAILVQALADRLAEAFAERLHERVRKEFWGYVPEETLDNDALIAEKYQGIRPAPGYPACPDHTEKATLFRLLEATARTGISLTDSFAMWPAAAVSGWYFAHPSAKYFSTGKIGRDQVEALARRKAMPLAELERWLSPVLSYDPESPAATDGERDAGSALAS</sequence>
<dbReference type="PROSITE" id="PS50974">
    <property type="entry name" value="ADOMET_ACTIVATION"/>
    <property type="match status" value="1"/>
</dbReference>
<keyword evidence="14" id="KW-0677">Repeat</keyword>
<evidence type="ECO:0000256" key="5">
    <source>
        <dbReference type="ARBA" id="ARBA00010398"/>
    </source>
</evidence>
<evidence type="ECO:0000256" key="4">
    <source>
        <dbReference type="ARBA" id="ARBA00005178"/>
    </source>
</evidence>
<evidence type="ECO:0000256" key="7">
    <source>
        <dbReference type="ARBA" id="ARBA00013998"/>
    </source>
</evidence>
<dbReference type="PANTHER" id="PTHR45833">
    <property type="entry name" value="METHIONINE SYNTHASE"/>
    <property type="match status" value="1"/>
</dbReference>
<gene>
    <name evidence="29" type="primary">metH</name>
    <name evidence="29" type="ORF">AAGT95_16085</name>
</gene>
<dbReference type="Gene3D" id="3.20.20.20">
    <property type="entry name" value="Dihydropteroate synthase-like"/>
    <property type="match status" value="1"/>
</dbReference>
<dbReference type="PROSITE" id="PS51332">
    <property type="entry name" value="B12_BINDING"/>
    <property type="match status" value="1"/>
</dbReference>
<keyword evidence="12 21" id="KW-0949">S-adenosyl-L-methionine</keyword>
<dbReference type="InterPro" id="IPR036594">
    <property type="entry name" value="Meth_synthase_dom"/>
</dbReference>
<accession>A0ABZ3CQD4</accession>
<reference evidence="29 30" key="1">
    <citation type="submission" date="2024-04" db="EMBL/GenBank/DDBJ databases">
        <title>Salinicola lusitanus LLJ914,a marine bacterium isolated from the Okinawa Trough.</title>
        <authorList>
            <person name="Li J."/>
        </authorList>
    </citation>
    <scope>NUCLEOTIDE SEQUENCE [LARGE SCALE GENOMIC DNA]</scope>
    <source>
        <strain evidence="29 30">LLJ914</strain>
    </source>
</reference>
<dbReference type="InterPro" id="IPR003759">
    <property type="entry name" value="Cbl-bd_cap"/>
</dbReference>
<dbReference type="GO" id="GO:0008705">
    <property type="term" value="F:methionine synthase activity"/>
    <property type="evidence" value="ECO:0007669"/>
    <property type="project" value="UniProtKB-EC"/>
</dbReference>
<keyword evidence="16 21" id="KW-0486">Methionine biosynthesis</keyword>
<feature type="domain" description="B12-binding" evidence="27">
    <location>
        <begin position="754"/>
        <end position="889"/>
    </location>
</feature>
<dbReference type="Proteomes" id="UP001453229">
    <property type="component" value="Chromosome"/>
</dbReference>
<feature type="binding site" evidence="22">
    <location>
        <position position="314"/>
    </location>
    <ligand>
        <name>Zn(2+)</name>
        <dbReference type="ChEBI" id="CHEBI:29105"/>
    </ligand>
</feature>
<evidence type="ECO:0000256" key="20">
    <source>
        <dbReference type="NCBIfam" id="TIGR02082"/>
    </source>
</evidence>
<dbReference type="Gene3D" id="3.40.50.280">
    <property type="entry name" value="Cobalamin-binding domain"/>
    <property type="match status" value="1"/>
</dbReference>
<dbReference type="InterPro" id="IPR036589">
    <property type="entry name" value="HCY_dom_sf"/>
</dbReference>
<comment type="cofactor">
    <cofactor evidence="3 21">
        <name>methylcob(III)alamin</name>
        <dbReference type="ChEBI" id="CHEBI:28115"/>
    </cofactor>
</comment>
<dbReference type="Gene3D" id="1.10.288.10">
    <property type="entry name" value="Cobalamin-dependent Methionine Synthase, domain 2"/>
    <property type="match status" value="1"/>
</dbReference>
<evidence type="ECO:0000256" key="15">
    <source>
        <dbReference type="ARBA" id="ARBA00022833"/>
    </source>
</evidence>
<evidence type="ECO:0000256" key="14">
    <source>
        <dbReference type="ARBA" id="ARBA00022737"/>
    </source>
</evidence>
<dbReference type="InterPro" id="IPR037010">
    <property type="entry name" value="VitB12-dep_Met_synth_activ_sf"/>
</dbReference>
<evidence type="ECO:0000313" key="30">
    <source>
        <dbReference type="Proteomes" id="UP001453229"/>
    </source>
</evidence>
<comment type="function">
    <text evidence="18 21">Catalyzes the transfer of a methyl group from methyl-cobalamin to homocysteine, yielding enzyme-bound cob(I)alamin and methionine. Subsequently, remethylates the cofactor using methyltetrahydrofolate.</text>
</comment>
<dbReference type="Pfam" id="PF02574">
    <property type="entry name" value="S-methyl_trans"/>
    <property type="match status" value="1"/>
</dbReference>
<dbReference type="CDD" id="cd00740">
    <property type="entry name" value="MeTr"/>
    <property type="match status" value="1"/>
</dbReference>
<dbReference type="Gene3D" id="1.10.1240.10">
    <property type="entry name" value="Methionine synthase domain"/>
    <property type="match status" value="1"/>
</dbReference>
<keyword evidence="10 21" id="KW-0846">Cobalamin</keyword>
<comment type="similarity">
    <text evidence="5">Belongs to the vitamin-B12 dependent methionine synthase family.</text>
</comment>
<evidence type="ECO:0000259" key="25">
    <source>
        <dbReference type="PROSITE" id="PS50972"/>
    </source>
</evidence>
<comment type="cofactor">
    <cofactor evidence="2 21 22">
        <name>Zn(2+)</name>
        <dbReference type="ChEBI" id="CHEBI:29105"/>
    </cofactor>
</comment>
<dbReference type="SUPFAM" id="SSF52242">
    <property type="entry name" value="Cobalamin (vitamin B12)-binding domain"/>
    <property type="match status" value="1"/>
</dbReference>
<dbReference type="InterPro" id="IPR036724">
    <property type="entry name" value="Cobalamin-bd_sf"/>
</dbReference>
<keyword evidence="9 21" id="KW-0028">Amino-acid biosynthesis</keyword>
<dbReference type="NCBIfam" id="TIGR02082">
    <property type="entry name" value="metH"/>
    <property type="match status" value="1"/>
</dbReference>
<protein>
    <recommendedName>
        <fullName evidence="7 20">Methionine synthase</fullName>
        <ecNumber evidence="6 20">2.1.1.13</ecNumber>
    </recommendedName>
    <alternativeName>
        <fullName evidence="19 21">5-methyltetrahydrofolate--homocysteine methyltransferase</fullName>
    </alternativeName>
</protein>
<evidence type="ECO:0000256" key="10">
    <source>
        <dbReference type="ARBA" id="ARBA00022628"/>
    </source>
</evidence>
<organism evidence="29 30">
    <name type="scientific">Salinicola lusitanus</name>
    <dbReference type="NCBI Taxonomy" id="1949085"/>
    <lineage>
        <taxon>Bacteria</taxon>
        <taxon>Pseudomonadati</taxon>
        <taxon>Pseudomonadota</taxon>
        <taxon>Gammaproteobacteria</taxon>
        <taxon>Oceanospirillales</taxon>
        <taxon>Halomonadaceae</taxon>
        <taxon>Salinicola</taxon>
    </lineage>
</organism>
<feature type="binding site" evidence="22">
    <location>
        <position position="251"/>
    </location>
    <ligand>
        <name>Zn(2+)</name>
        <dbReference type="ChEBI" id="CHEBI:29105"/>
    </ligand>
</feature>
<dbReference type="CDD" id="cd02069">
    <property type="entry name" value="methionine_synthase_B12_BD"/>
    <property type="match status" value="1"/>
</dbReference>
<evidence type="ECO:0000256" key="19">
    <source>
        <dbReference type="ARBA" id="ARBA00031040"/>
    </source>
</evidence>
<dbReference type="SUPFAM" id="SSF56507">
    <property type="entry name" value="Methionine synthase activation domain-like"/>
    <property type="match status" value="1"/>
</dbReference>
<proteinExistence type="inferred from homology"/>
<dbReference type="InterPro" id="IPR003726">
    <property type="entry name" value="HCY_dom"/>
</dbReference>
<keyword evidence="17 21" id="KW-0170">Cobalt</keyword>
<dbReference type="InterPro" id="IPR011005">
    <property type="entry name" value="Dihydropteroate_synth-like_sf"/>
</dbReference>
<evidence type="ECO:0000259" key="24">
    <source>
        <dbReference type="PROSITE" id="PS50970"/>
    </source>
</evidence>
<dbReference type="InterPro" id="IPR050554">
    <property type="entry name" value="Met_Synthase/Corrinoid"/>
</dbReference>
<evidence type="ECO:0000256" key="23">
    <source>
        <dbReference type="SAM" id="MobiDB-lite"/>
    </source>
</evidence>
<dbReference type="InterPro" id="IPR033706">
    <property type="entry name" value="Met_synthase_B12-bd"/>
</dbReference>
<dbReference type="PIRSF" id="PIRSF000381">
    <property type="entry name" value="MetH"/>
    <property type="match status" value="1"/>
</dbReference>
<name>A0ABZ3CQD4_9GAMM</name>